<evidence type="ECO:0000256" key="1">
    <source>
        <dbReference type="ARBA" id="ARBA00023015"/>
    </source>
</evidence>
<dbReference type="SMART" id="SM00347">
    <property type="entry name" value="HTH_MARR"/>
    <property type="match status" value="1"/>
</dbReference>
<dbReference type="Proteomes" id="UP001438112">
    <property type="component" value="Unassembled WGS sequence"/>
</dbReference>
<protein>
    <recommendedName>
        <fullName evidence="4">HTH marR-type domain-containing protein</fullName>
    </recommendedName>
</protein>
<dbReference type="EMBL" id="BAABVV010000033">
    <property type="protein sequence ID" value="GAA6114319.1"/>
    <property type="molecule type" value="Genomic_DNA"/>
</dbReference>
<keyword evidence="6" id="KW-1185">Reference proteome</keyword>
<gene>
    <name evidence="5" type="ORF">AP20H10_06820</name>
</gene>
<dbReference type="InterPro" id="IPR000835">
    <property type="entry name" value="HTH_MarR-typ"/>
</dbReference>
<organism evidence="5 6">
    <name type="scientific">Apilactobacillus apinorum</name>
    <dbReference type="NCBI Taxonomy" id="1218495"/>
    <lineage>
        <taxon>Bacteria</taxon>
        <taxon>Bacillati</taxon>
        <taxon>Bacillota</taxon>
        <taxon>Bacilli</taxon>
        <taxon>Lactobacillales</taxon>
        <taxon>Lactobacillaceae</taxon>
        <taxon>Apilactobacillus</taxon>
    </lineage>
</organism>
<evidence type="ECO:0000313" key="5">
    <source>
        <dbReference type="EMBL" id="GAA6114319.1"/>
    </source>
</evidence>
<sequence>MIDLKNYDINQTQHRIIYSISELDIASMGNILRLLNISRQALNVNVRDLMSRNLIEEVSSDKDKRIKTLHLTTEGNKLNDQINAEQMQKIETLFTNVDNDWEKAMQQLANEYIKGFDK</sequence>
<dbReference type="PANTHER" id="PTHR42756:SF1">
    <property type="entry name" value="TRANSCRIPTIONAL REPRESSOR OF EMRAB OPERON"/>
    <property type="match status" value="1"/>
</dbReference>
<keyword evidence="3" id="KW-0804">Transcription</keyword>
<keyword evidence="1" id="KW-0805">Transcription regulation</keyword>
<accession>A0ABP9ZHS1</accession>
<feature type="domain" description="HTH marR-type" evidence="4">
    <location>
        <begin position="1"/>
        <end position="114"/>
    </location>
</feature>
<dbReference type="InterPro" id="IPR036390">
    <property type="entry name" value="WH_DNA-bd_sf"/>
</dbReference>
<dbReference type="RefSeq" id="WP_053949503.1">
    <property type="nucleotide sequence ID" value="NZ_BAABVV010000033.1"/>
</dbReference>
<dbReference type="SUPFAM" id="SSF46785">
    <property type="entry name" value="Winged helix' DNA-binding domain"/>
    <property type="match status" value="1"/>
</dbReference>
<keyword evidence="2" id="KW-0238">DNA-binding</keyword>
<dbReference type="InterPro" id="IPR036388">
    <property type="entry name" value="WH-like_DNA-bd_sf"/>
</dbReference>
<evidence type="ECO:0000256" key="3">
    <source>
        <dbReference type="ARBA" id="ARBA00023163"/>
    </source>
</evidence>
<name>A0ABP9ZHS1_9LACO</name>
<dbReference type="PROSITE" id="PS50995">
    <property type="entry name" value="HTH_MARR_2"/>
    <property type="match status" value="1"/>
</dbReference>
<dbReference type="PANTHER" id="PTHR42756">
    <property type="entry name" value="TRANSCRIPTIONAL REGULATOR, MARR"/>
    <property type="match status" value="1"/>
</dbReference>
<evidence type="ECO:0000259" key="4">
    <source>
        <dbReference type="PROSITE" id="PS50995"/>
    </source>
</evidence>
<comment type="caution">
    <text evidence="5">The sequence shown here is derived from an EMBL/GenBank/DDBJ whole genome shotgun (WGS) entry which is preliminary data.</text>
</comment>
<proteinExistence type="predicted"/>
<evidence type="ECO:0000313" key="6">
    <source>
        <dbReference type="Proteomes" id="UP001438112"/>
    </source>
</evidence>
<reference evidence="5 6" key="1">
    <citation type="submission" date="2024-03" db="EMBL/GenBank/DDBJ databases">
        <title>Inconsistent identification of Apilactobacillus kunkeei-related strains obtained by well-developed overall genome related indices.</title>
        <authorList>
            <person name="Maeno S."/>
            <person name="Endo A."/>
        </authorList>
    </citation>
    <scope>NUCLEOTIDE SEQUENCE [LARGE SCALE GENOMIC DNA]</scope>
    <source>
        <strain evidence="5 6">20H-10</strain>
    </source>
</reference>
<evidence type="ECO:0000256" key="2">
    <source>
        <dbReference type="ARBA" id="ARBA00023125"/>
    </source>
</evidence>
<dbReference type="Pfam" id="PF12802">
    <property type="entry name" value="MarR_2"/>
    <property type="match status" value="1"/>
</dbReference>
<dbReference type="Gene3D" id="1.10.10.10">
    <property type="entry name" value="Winged helix-like DNA-binding domain superfamily/Winged helix DNA-binding domain"/>
    <property type="match status" value="1"/>
</dbReference>